<dbReference type="PANTHER" id="PTHR47810">
    <property type="entry name" value="DNA LIGASE"/>
    <property type="match status" value="1"/>
</dbReference>
<evidence type="ECO:0000256" key="5">
    <source>
        <dbReference type="ARBA" id="ARBA00023204"/>
    </source>
</evidence>
<dbReference type="Pfam" id="PF01068">
    <property type="entry name" value="DNA_ligase_A_M"/>
    <property type="match status" value="1"/>
</dbReference>
<dbReference type="Gene3D" id="3.30.470.30">
    <property type="entry name" value="DNA ligase/mRNA capping enzyme"/>
    <property type="match status" value="1"/>
</dbReference>
<dbReference type="GO" id="GO:0016874">
    <property type="term" value="F:ligase activity"/>
    <property type="evidence" value="ECO:0007669"/>
    <property type="project" value="UniProtKB-KW"/>
</dbReference>
<dbReference type="CDD" id="cd07896">
    <property type="entry name" value="Adenylation_kDNA_ligase_like"/>
    <property type="match status" value="1"/>
</dbReference>
<dbReference type="InterPro" id="IPR029319">
    <property type="entry name" value="DNA_ligase_OB"/>
</dbReference>
<keyword evidence="5" id="KW-0234">DNA repair</keyword>
<accession>A0ABX1KLU6</accession>
<proteinExistence type="predicted"/>
<evidence type="ECO:0000259" key="8">
    <source>
        <dbReference type="Pfam" id="PF01068"/>
    </source>
</evidence>
<dbReference type="Pfam" id="PF14743">
    <property type="entry name" value="DNA_ligase_OB_2"/>
    <property type="match status" value="1"/>
</dbReference>
<dbReference type="InterPro" id="IPR012340">
    <property type="entry name" value="NA-bd_OB-fold"/>
</dbReference>
<dbReference type="SUPFAM" id="SSF56091">
    <property type="entry name" value="DNA ligase/mRNA capping enzyme, catalytic domain"/>
    <property type="match status" value="1"/>
</dbReference>
<evidence type="ECO:0000256" key="7">
    <source>
        <dbReference type="SAM" id="SignalP"/>
    </source>
</evidence>
<keyword evidence="4" id="KW-0227">DNA damage</keyword>
<dbReference type="EMBL" id="JABAEB010000003">
    <property type="protein sequence ID" value="NLQ22504.1"/>
    <property type="molecule type" value="Genomic_DNA"/>
</dbReference>
<evidence type="ECO:0000256" key="2">
    <source>
        <dbReference type="ARBA" id="ARBA00022598"/>
    </source>
</evidence>
<feature type="domain" description="ATP-dependent DNA ligase family profile" evidence="8">
    <location>
        <begin position="61"/>
        <end position="218"/>
    </location>
</feature>
<feature type="chain" id="PRO_5047544223" evidence="7">
    <location>
        <begin position="38"/>
        <end position="309"/>
    </location>
</feature>
<dbReference type="InterPro" id="IPR050326">
    <property type="entry name" value="NAD_dep_DNA_ligaseB"/>
</dbReference>
<sequence>MTHTNPLRNLTFNQFIRFSVFKLSLLILCGLTLSVNAQTSPPAIQLATEFDATRTSQDINIQNFLISEKLDGVRGYWNGKELFTRQGNAIATPIWFTANFPNYPLDGELWLGRGQFEAMSSLVRQTSAKDDDWRKVRFMVFDVPKASGDFQHRYQFALTELSGKSNYLKVIVQFQVESLEALYQKLDALVAKGAEGLMLHRSSATYISGRNPHLMKLKPYYDAEATVIAYIPGKGQFAGQMGALKVQTPDGRIFSIGTGFSLAERQHPPAVGTIITYKYLGLTVNGLPRFASFLRVRSDVESSNKATAK</sequence>
<evidence type="ECO:0000259" key="9">
    <source>
        <dbReference type="Pfam" id="PF14743"/>
    </source>
</evidence>
<dbReference type="RefSeq" id="WP_168824004.1">
    <property type="nucleotide sequence ID" value="NZ_JABAEB010000003.1"/>
</dbReference>
<dbReference type="SUPFAM" id="SSF50249">
    <property type="entry name" value="Nucleic acid-binding proteins"/>
    <property type="match status" value="1"/>
</dbReference>
<dbReference type="Gene3D" id="2.40.50.140">
    <property type="entry name" value="Nucleic acid-binding proteins"/>
    <property type="match status" value="1"/>
</dbReference>
<keyword evidence="7" id="KW-0732">Signal</keyword>
<dbReference type="PANTHER" id="PTHR47810:SF1">
    <property type="entry name" value="DNA LIGASE B"/>
    <property type="match status" value="1"/>
</dbReference>
<comment type="caution">
    <text evidence="10">The sequence shown here is derived from an EMBL/GenBank/DDBJ whole genome shotgun (WGS) entry which is preliminary data.</text>
</comment>
<dbReference type="InterPro" id="IPR012310">
    <property type="entry name" value="DNA_ligase_ATP-dep_cent"/>
</dbReference>
<dbReference type="Proteomes" id="UP000527352">
    <property type="component" value="Unassembled WGS sequence"/>
</dbReference>
<feature type="domain" description="DNA ligase OB-like" evidence="9">
    <location>
        <begin position="232"/>
        <end position="297"/>
    </location>
</feature>
<evidence type="ECO:0000256" key="3">
    <source>
        <dbReference type="ARBA" id="ARBA00022705"/>
    </source>
</evidence>
<dbReference type="CDD" id="cd08041">
    <property type="entry name" value="OBF_kDNA_ligase_like"/>
    <property type="match status" value="1"/>
</dbReference>
<protein>
    <submittedName>
        <fullName evidence="10">DNA ligase</fullName>
    </submittedName>
</protein>
<evidence type="ECO:0000256" key="1">
    <source>
        <dbReference type="ARBA" id="ARBA00001968"/>
    </source>
</evidence>
<evidence type="ECO:0000313" key="10">
    <source>
        <dbReference type="EMBL" id="NLQ22504.1"/>
    </source>
</evidence>
<gene>
    <name evidence="10" type="ORF">HGO26_06375</name>
</gene>
<name>A0ABX1KLU6_9GAMM</name>
<evidence type="ECO:0000256" key="6">
    <source>
        <dbReference type="ARBA" id="ARBA00034003"/>
    </source>
</evidence>
<feature type="signal peptide" evidence="7">
    <location>
        <begin position="1"/>
        <end position="37"/>
    </location>
</feature>
<evidence type="ECO:0000256" key="4">
    <source>
        <dbReference type="ARBA" id="ARBA00022763"/>
    </source>
</evidence>
<evidence type="ECO:0000313" key="11">
    <source>
        <dbReference type="Proteomes" id="UP000527352"/>
    </source>
</evidence>
<comment type="catalytic activity">
    <reaction evidence="6">
        <text>ATP + (deoxyribonucleotide)n-3'-hydroxyl + 5'-phospho-(deoxyribonucleotide)m = (deoxyribonucleotide)n+m + AMP + diphosphate.</text>
        <dbReference type="EC" id="6.5.1.1"/>
    </reaction>
</comment>
<comment type="cofactor">
    <cofactor evidence="1">
        <name>a divalent metal cation</name>
        <dbReference type="ChEBI" id="CHEBI:60240"/>
    </cofactor>
</comment>
<dbReference type="NCBIfam" id="NF006592">
    <property type="entry name" value="PRK09125.1"/>
    <property type="match status" value="1"/>
</dbReference>
<dbReference type="Gene3D" id="3.30.1490.70">
    <property type="match status" value="1"/>
</dbReference>
<organism evidence="10 11">
    <name type="scientific">Shewanella oncorhynchi</name>
    <dbReference type="NCBI Taxonomy" id="2726434"/>
    <lineage>
        <taxon>Bacteria</taxon>
        <taxon>Pseudomonadati</taxon>
        <taxon>Pseudomonadota</taxon>
        <taxon>Gammaproteobacteria</taxon>
        <taxon>Alteromonadales</taxon>
        <taxon>Shewanellaceae</taxon>
        <taxon>Shewanella</taxon>
    </lineage>
</organism>
<keyword evidence="3" id="KW-0235">DNA replication</keyword>
<keyword evidence="11" id="KW-1185">Reference proteome</keyword>
<reference evidence="10 11" key="1">
    <citation type="submission" date="2020-04" db="EMBL/GenBank/DDBJ databases">
        <title>The first description of lens atrophy caused by putative novel Shewanella sp. that is a new emerging pathogen for cultured rainbow trout?</title>
        <authorList>
            <person name="Saticioglu I.B."/>
            <person name="Duman M."/>
            <person name="Altun S."/>
        </authorList>
    </citation>
    <scope>NUCLEOTIDE SEQUENCE [LARGE SCALE GENOMIC DNA]</scope>
    <source>
        <strain evidence="10 11">S-1</strain>
    </source>
</reference>
<keyword evidence="2 10" id="KW-0436">Ligase</keyword>